<reference evidence="1" key="1">
    <citation type="submission" date="2021-06" db="EMBL/GenBank/DDBJ databases">
        <authorList>
            <person name="Kallberg Y."/>
            <person name="Tangrot J."/>
            <person name="Rosling A."/>
        </authorList>
    </citation>
    <scope>NUCLEOTIDE SEQUENCE</scope>
    <source>
        <strain evidence="1">87-6 pot B 2015</strain>
    </source>
</reference>
<evidence type="ECO:0000313" key="1">
    <source>
        <dbReference type="EMBL" id="CAG8635859.1"/>
    </source>
</evidence>
<dbReference type="EMBL" id="CAJVPP010003731">
    <property type="protein sequence ID" value="CAG8635859.1"/>
    <property type="molecule type" value="Genomic_DNA"/>
</dbReference>
<protein>
    <submittedName>
        <fullName evidence="1">13913_t:CDS:1</fullName>
    </submittedName>
</protein>
<sequence>MVFNNLSHFLPKSLTKSTTEMKNLDIVGLNIFLKEQRLGFDTKHFETLNKQEVDGNAFLGLTYDKLIVSPYILPGGLAVNIARLVKEINGPGKSQGRDT</sequence>
<dbReference type="InterPro" id="IPR013761">
    <property type="entry name" value="SAM/pointed_sf"/>
</dbReference>
<accession>A0A9N9GYI9</accession>
<keyword evidence="2" id="KW-1185">Reference proteome</keyword>
<name>A0A9N9GYI9_FUNMO</name>
<evidence type="ECO:0000313" key="2">
    <source>
        <dbReference type="Proteomes" id="UP000789375"/>
    </source>
</evidence>
<gene>
    <name evidence="1" type="ORF">FMOSSE_LOCUS10730</name>
</gene>
<proteinExistence type="predicted"/>
<dbReference type="Proteomes" id="UP000789375">
    <property type="component" value="Unassembled WGS sequence"/>
</dbReference>
<dbReference type="AlphaFoldDB" id="A0A9N9GYI9"/>
<dbReference type="Gene3D" id="1.10.150.50">
    <property type="entry name" value="Transcription Factor, Ets-1"/>
    <property type="match status" value="1"/>
</dbReference>
<comment type="caution">
    <text evidence="1">The sequence shown here is derived from an EMBL/GenBank/DDBJ whole genome shotgun (WGS) entry which is preliminary data.</text>
</comment>
<organism evidence="1 2">
    <name type="scientific">Funneliformis mosseae</name>
    <name type="common">Endomycorrhizal fungus</name>
    <name type="synonym">Glomus mosseae</name>
    <dbReference type="NCBI Taxonomy" id="27381"/>
    <lineage>
        <taxon>Eukaryota</taxon>
        <taxon>Fungi</taxon>
        <taxon>Fungi incertae sedis</taxon>
        <taxon>Mucoromycota</taxon>
        <taxon>Glomeromycotina</taxon>
        <taxon>Glomeromycetes</taxon>
        <taxon>Glomerales</taxon>
        <taxon>Glomeraceae</taxon>
        <taxon>Funneliformis</taxon>
    </lineage>
</organism>